<evidence type="ECO:0000313" key="1">
    <source>
        <dbReference type="EMBL" id="EEP67343.1"/>
    </source>
</evidence>
<accession>C4GKT4</accession>
<proteinExistence type="predicted"/>
<dbReference type="Proteomes" id="UP000003009">
    <property type="component" value="Unassembled WGS sequence"/>
</dbReference>
<dbReference type="EMBL" id="ACJW02000003">
    <property type="protein sequence ID" value="EEP67343.1"/>
    <property type="molecule type" value="Genomic_DNA"/>
</dbReference>
<gene>
    <name evidence="1" type="ORF">GCWU000324_01590</name>
</gene>
<comment type="caution">
    <text evidence="1">The sequence shown here is derived from an EMBL/GenBank/DDBJ whole genome shotgun (WGS) entry which is preliminary data.</text>
</comment>
<dbReference type="AlphaFoldDB" id="C4GKT4"/>
<sequence length="39" mass="4504">MLKPLLKTGQIQLIKQQDLTLFLNQIVPMVCAHLKKILM</sequence>
<reference evidence="1" key="1">
    <citation type="submission" date="2009-04" db="EMBL/GenBank/DDBJ databases">
        <authorList>
            <person name="Weinstock G."/>
            <person name="Sodergren E."/>
            <person name="Clifton S."/>
            <person name="Fulton L."/>
            <person name="Fulton B."/>
            <person name="Courtney L."/>
            <person name="Fronick C."/>
            <person name="Harrison M."/>
            <person name="Strong C."/>
            <person name="Farmer C."/>
            <person name="Delahaunty K."/>
            <person name="Markovic C."/>
            <person name="Hall O."/>
            <person name="Minx P."/>
            <person name="Tomlinson C."/>
            <person name="Mitreva M."/>
            <person name="Nelson J."/>
            <person name="Hou S."/>
            <person name="Wollam A."/>
            <person name="Pepin K.H."/>
            <person name="Johnson M."/>
            <person name="Bhonagiri V."/>
            <person name="Nash W.E."/>
            <person name="Warren W."/>
            <person name="Chinwalla A."/>
            <person name="Mardis E.R."/>
            <person name="Wilson R.K."/>
        </authorList>
    </citation>
    <scope>NUCLEOTIDE SEQUENCE [LARGE SCALE GENOMIC DNA]</scope>
    <source>
        <strain evidence="1">ATCC 51147</strain>
    </source>
</reference>
<protein>
    <submittedName>
        <fullName evidence="1">Uncharacterized protein</fullName>
    </submittedName>
</protein>
<organism evidence="1 2">
    <name type="scientific">Kingella oralis ATCC 51147</name>
    <dbReference type="NCBI Taxonomy" id="629741"/>
    <lineage>
        <taxon>Bacteria</taxon>
        <taxon>Pseudomonadati</taxon>
        <taxon>Pseudomonadota</taxon>
        <taxon>Betaproteobacteria</taxon>
        <taxon>Neisseriales</taxon>
        <taxon>Neisseriaceae</taxon>
        <taxon>Kingella</taxon>
    </lineage>
</organism>
<dbReference type="STRING" id="629741.GCWU000324_01590"/>
<dbReference type="HOGENOM" id="CLU_3311198_0_0_4"/>
<name>C4GKT4_9NEIS</name>
<evidence type="ECO:0000313" key="2">
    <source>
        <dbReference type="Proteomes" id="UP000003009"/>
    </source>
</evidence>
<keyword evidence="2" id="KW-1185">Reference proteome</keyword>